<dbReference type="InterPro" id="IPR006612">
    <property type="entry name" value="THAP_Znf"/>
</dbReference>
<keyword evidence="7" id="KW-0175">Coiled coil</keyword>
<protein>
    <recommendedName>
        <fullName evidence="14">THAP-type domain-containing protein</fullName>
    </recommendedName>
</protein>
<evidence type="ECO:0000256" key="12">
    <source>
        <dbReference type="PROSITE-ProRule" id="PRU00309"/>
    </source>
</evidence>
<dbReference type="Gene3D" id="6.20.210.20">
    <property type="entry name" value="THAP domain"/>
    <property type="match status" value="1"/>
</dbReference>
<dbReference type="SMART" id="SM00980">
    <property type="entry name" value="THAP"/>
    <property type="match status" value="1"/>
</dbReference>
<dbReference type="PROSITE" id="PS50950">
    <property type="entry name" value="ZF_THAP"/>
    <property type="match status" value="1"/>
</dbReference>
<dbReference type="EMBL" id="JABSTV010001245">
    <property type="protein sequence ID" value="KAH7982414.1"/>
    <property type="molecule type" value="Genomic_DNA"/>
</dbReference>
<evidence type="ECO:0000256" key="6">
    <source>
        <dbReference type="ARBA" id="ARBA00023015"/>
    </source>
</evidence>
<evidence type="ECO:0000256" key="10">
    <source>
        <dbReference type="ARBA" id="ARBA00023242"/>
    </source>
</evidence>
<keyword evidence="11" id="KW-0131">Cell cycle</keyword>
<feature type="region of interest" description="Disordered" evidence="13">
    <location>
        <begin position="476"/>
        <end position="503"/>
    </location>
</feature>
<evidence type="ECO:0000256" key="5">
    <source>
        <dbReference type="ARBA" id="ARBA00022833"/>
    </source>
</evidence>
<evidence type="ECO:0000256" key="4">
    <source>
        <dbReference type="ARBA" id="ARBA00022771"/>
    </source>
</evidence>
<reference evidence="15" key="1">
    <citation type="journal article" date="2020" name="Cell">
        <title>Large-Scale Comparative Analyses of Tick Genomes Elucidate Their Genetic Diversity and Vector Capacities.</title>
        <authorList>
            <consortium name="Tick Genome and Microbiome Consortium (TIGMIC)"/>
            <person name="Jia N."/>
            <person name="Wang J."/>
            <person name="Shi W."/>
            <person name="Du L."/>
            <person name="Sun Y."/>
            <person name="Zhan W."/>
            <person name="Jiang J.F."/>
            <person name="Wang Q."/>
            <person name="Zhang B."/>
            <person name="Ji P."/>
            <person name="Bell-Sakyi L."/>
            <person name="Cui X.M."/>
            <person name="Yuan T.T."/>
            <person name="Jiang B.G."/>
            <person name="Yang W.F."/>
            <person name="Lam T.T."/>
            <person name="Chang Q.C."/>
            <person name="Ding S.J."/>
            <person name="Wang X.J."/>
            <person name="Zhu J.G."/>
            <person name="Ruan X.D."/>
            <person name="Zhao L."/>
            <person name="Wei J.T."/>
            <person name="Ye R.Z."/>
            <person name="Que T.C."/>
            <person name="Du C.H."/>
            <person name="Zhou Y.H."/>
            <person name="Cheng J.X."/>
            <person name="Dai P.F."/>
            <person name="Guo W.B."/>
            <person name="Han X.H."/>
            <person name="Huang E.J."/>
            <person name="Li L.F."/>
            <person name="Wei W."/>
            <person name="Gao Y.C."/>
            <person name="Liu J.Z."/>
            <person name="Shao H.Z."/>
            <person name="Wang X."/>
            <person name="Wang C.C."/>
            <person name="Yang T.C."/>
            <person name="Huo Q.B."/>
            <person name="Li W."/>
            <person name="Chen H.Y."/>
            <person name="Chen S.E."/>
            <person name="Zhou L.G."/>
            <person name="Ni X.B."/>
            <person name="Tian J.H."/>
            <person name="Sheng Y."/>
            <person name="Liu T."/>
            <person name="Pan Y.S."/>
            <person name="Xia L.Y."/>
            <person name="Li J."/>
            <person name="Zhao F."/>
            <person name="Cao W.C."/>
        </authorList>
    </citation>
    <scope>NUCLEOTIDE SEQUENCE</scope>
    <source>
        <strain evidence="15">Rsan-2018</strain>
    </source>
</reference>
<evidence type="ECO:0000256" key="9">
    <source>
        <dbReference type="ARBA" id="ARBA00023163"/>
    </source>
</evidence>
<evidence type="ECO:0000256" key="2">
    <source>
        <dbReference type="ARBA" id="ARBA00006177"/>
    </source>
</evidence>
<sequence length="573" mass="63415">MPGCCCAPNCKSNYAGEPSVRVHVFPNDPVRRAAWTRAVPRKDFAPTKNTVLCEKHFLASDYVKTSKYTDQKTGKIIEVPLKVFRLKPDAMDSKVLFLDLTVDRGASVRSSVIVQDSMCVEVYFGETLIVELDGVSVPAELQDLRQLCDILHHVERLRTPDASNNVQWARQLLATVMVLLEELICNDQQHQLHGWHLEIVKFIKSQVELILNNAARYSPDLLVFASLLYTISPHAYRFLRGSSGARTLVFSSKCPREGGTRVVIMPPPKEHLFNVRTPPGTSADEVIDAMEALLGIQEIYSVQHHGGFDFQVSVNSIGAVQVLLETGGLRLGTRTVPLVPVARQVVSVTYLYLPCYVPANEVVTGLKSYGTTLRIEEARYKDRPCIRTGTRYIKMDMRWKTHFRTSREWEAIEATLRRNVIPRTARVFGHRTDTCTEPCRRCGGAHSSLDCTARKTYSMASATDVDEFATLGAAPAAGQTQRRLTTLRPANRLKPSEGGPEPNVILEKTLAQATAITAPAEQQEGRQAVAQTPASMCSQRSEETQEEEGSHSEPNQAAAAAEGERAADSGERG</sequence>
<keyword evidence="4 12" id="KW-0863">Zinc-finger</keyword>
<keyword evidence="9" id="KW-0804">Transcription</keyword>
<proteinExistence type="inferred from homology"/>
<feature type="domain" description="THAP-type" evidence="14">
    <location>
        <begin position="1"/>
        <end position="83"/>
    </location>
</feature>
<evidence type="ECO:0000256" key="1">
    <source>
        <dbReference type="ARBA" id="ARBA00004642"/>
    </source>
</evidence>
<keyword evidence="6" id="KW-0805">Transcription regulation</keyword>
<evidence type="ECO:0000256" key="13">
    <source>
        <dbReference type="SAM" id="MobiDB-lite"/>
    </source>
</evidence>
<evidence type="ECO:0000256" key="7">
    <source>
        <dbReference type="ARBA" id="ARBA00023054"/>
    </source>
</evidence>
<dbReference type="SUPFAM" id="SSF57716">
    <property type="entry name" value="Glucocorticoid receptor-like (DNA-binding domain)"/>
    <property type="match status" value="1"/>
</dbReference>
<dbReference type="InterPro" id="IPR038441">
    <property type="entry name" value="THAP_Znf_sf"/>
</dbReference>
<feature type="region of interest" description="Disordered" evidence="13">
    <location>
        <begin position="519"/>
        <end position="573"/>
    </location>
</feature>
<dbReference type="PANTHER" id="PTHR46600">
    <property type="entry name" value="THAP DOMAIN-CONTAINING"/>
    <property type="match status" value="1"/>
</dbReference>
<evidence type="ECO:0000259" key="14">
    <source>
        <dbReference type="PROSITE" id="PS50950"/>
    </source>
</evidence>
<dbReference type="Proteomes" id="UP000821837">
    <property type="component" value="Chromosome 1"/>
</dbReference>
<dbReference type="GO" id="GO:0043565">
    <property type="term" value="F:sequence-specific DNA binding"/>
    <property type="evidence" value="ECO:0007669"/>
    <property type="project" value="InterPro"/>
</dbReference>
<dbReference type="GO" id="GO:0005654">
    <property type="term" value="C:nucleoplasm"/>
    <property type="evidence" value="ECO:0007669"/>
    <property type="project" value="UniProtKB-SubCell"/>
</dbReference>
<dbReference type="PANTHER" id="PTHR46600:SF1">
    <property type="entry name" value="THAP DOMAIN-CONTAINING PROTEIN 1"/>
    <property type="match status" value="1"/>
</dbReference>
<evidence type="ECO:0000256" key="3">
    <source>
        <dbReference type="ARBA" id="ARBA00022723"/>
    </source>
</evidence>
<keyword evidence="8 12" id="KW-0238">DNA-binding</keyword>
<comment type="subcellular location">
    <subcellularLocation>
        <location evidence="1">Nucleus</location>
        <location evidence="1">Nucleoplasm</location>
    </subcellularLocation>
</comment>
<evidence type="ECO:0000313" key="15">
    <source>
        <dbReference type="EMBL" id="KAH7982414.1"/>
    </source>
</evidence>
<dbReference type="GO" id="GO:0008270">
    <property type="term" value="F:zinc ion binding"/>
    <property type="evidence" value="ECO:0007669"/>
    <property type="project" value="UniProtKB-KW"/>
</dbReference>
<organism evidence="15 16">
    <name type="scientific">Rhipicephalus sanguineus</name>
    <name type="common">Brown dog tick</name>
    <name type="synonym">Ixodes sanguineus</name>
    <dbReference type="NCBI Taxonomy" id="34632"/>
    <lineage>
        <taxon>Eukaryota</taxon>
        <taxon>Metazoa</taxon>
        <taxon>Ecdysozoa</taxon>
        <taxon>Arthropoda</taxon>
        <taxon>Chelicerata</taxon>
        <taxon>Arachnida</taxon>
        <taxon>Acari</taxon>
        <taxon>Parasitiformes</taxon>
        <taxon>Ixodida</taxon>
        <taxon>Ixodoidea</taxon>
        <taxon>Ixodidae</taxon>
        <taxon>Rhipicephalinae</taxon>
        <taxon>Rhipicephalus</taxon>
        <taxon>Rhipicephalus</taxon>
    </lineage>
</organism>
<keyword evidence="16" id="KW-1185">Reference proteome</keyword>
<dbReference type="AlphaFoldDB" id="A0A9D4T6W8"/>
<keyword evidence="3" id="KW-0479">Metal-binding</keyword>
<dbReference type="Pfam" id="PF05485">
    <property type="entry name" value="THAP"/>
    <property type="match status" value="1"/>
</dbReference>
<dbReference type="VEuPathDB" id="VectorBase:RSAN_054354"/>
<keyword evidence="5" id="KW-0862">Zinc</keyword>
<comment type="similarity">
    <text evidence="2">Belongs to the THAP1 family.</text>
</comment>
<dbReference type="InterPro" id="IPR026516">
    <property type="entry name" value="THAP1/10"/>
</dbReference>
<comment type="caution">
    <text evidence="15">The sequence shown here is derived from an EMBL/GenBank/DDBJ whole genome shotgun (WGS) entry which is preliminary data.</text>
</comment>
<reference evidence="15" key="2">
    <citation type="submission" date="2021-09" db="EMBL/GenBank/DDBJ databases">
        <authorList>
            <person name="Jia N."/>
            <person name="Wang J."/>
            <person name="Shi W."/>
            <person name="Du L."/>
            <person name="Sun Y."/>
            <person name="Zhan W."/>
            <person name="Jiang J."/>
            <person name="Wang Q."/>
            <person name="Zhang B."/>
            <person name="Ji P."/>
            <person name="Sakyi L.B."/>
            <person name="Cui X."/>
            <person name="Yuan T."/>
            <person name="Jiang B."/>
            <person name="Yang W."/>
            <person name="Lam T.T.-Y."/>
            <person name="Chang Q."/>
            <person name="Ding S."/>
            <person name="Wang X."/>
            <person name="Zhu J."/>
            <person name="Ruan X."/>
            <person name="Zhao L."/>
            <person name="Wei J."/>
            <person name="Que T."/>
            <person name="Du C."/>
            <person name="Cheng J."/>
            <person name="Dai P."/>
            <person name="Han X."/>
            <person name="Huang E."/>
            <person name="Gao Y."/>
            <person name="Liu J."/>
            <person name="Shao H."/>
            <person name="Ye R."/>
            <person name="Li L."/>
            <person name="Wei W."/>
            <person name="Wang X."/>
            <person name="Wang C."/>
            <person name="Huo Q."/>
            <person name="Li W."/>
            <person name="Guo W."/>
            <person name="Chen H."/>
            <person name="Chen S."/>
            <person name="Zhou L."/>
            <person name="Zhou L."/>
            <person name="Ni X."/>
            <person name="Tian J."/>
            <person name="Zhou Y."/>
            <person name="Sheng Y."/>
            <person name="Liu T."/>
            <person name="Pan Y."/>
            <person name="Xia L."/>
            <person name="Li J."/>
            <person name="Zhao F."/>
            <person name="Cao W."/>
        </authorList>
    </citation>
    <scope>NUCLEOTIDE SEQUENCE</scope>
    <source>
        <strain evidence="15">Rsan-2018</strain>
        <tissue evidence="15">Larvae</tissue>
    </source>
</reference>
<accession>A0A9D4T6W8</accession>
<name>A0A9D4T6W8_RHISA</name>
<feature type="compositionally biased region" description="Basic and acidic residues" evidence="13">
    <location>
        <begin position="562"/>
        <end position="573"/>
    </location>
</feature>
<evidence type="ECO:0000256" key="8">
    <source>
        <dbReference type="ARBA" id="ARBA00023125"/>
    </source>
</evidence>
<evidence type="ECO:0000313" key="16">
    <source>
        <dbReference type="Proteomes" id="UP000821837"/>
    </source>
</evidence>
<dbReference type="VEuPathDB" id="VectorBase:RSAN_030084"/>
<keyword evidence="10" id="KW-0539">Nucleus</keyword>
<gene>
    <name evidence="15" type="ORF">HPB52_004685</name>
</gene>
<feature type="compositionally biased region" description="Basic and acidic residues" evidence="13">
    <location>
        <begin position="540"/>
        <end position="551"/>
    </location>
</feature>
<evidence type="ECO:0000256" key="11">
    <source>
        <dbReference type="ARBA" id="ARBA00023306"/>
    </source>
</evidence>